<accession>A0A1W1WR27</accession>
<gene>
    <name evidence="8" type="ORF">SAMN05660197_0429</name>
</gene>
<dbReference type="RefSeq" id="WP_084274937.1">
    <property type="nucleotide sequence ID" value="NZ_AP026671.1"/>
</dbReference>
<evidence type="ECO:0000256" key="3">
    <source>
        <dbReference type="ARBA" id="ARBA00022630"/>
    </source>
</evidence>
<evidence type="ECO:0000259" key="7">
    <source>
        <dbReference type="Pfam" id="PF00881"/>
    </source>
</evidence>
<dbReference type="Pfam" id="PF00881">
    <property type="entry name" value="Nitroreductase"/>
    <property type="match status" value="1"/>
</dbReference>
<name>A0A1W1WR27_9BACT</name>
<keyword evidence="9" id="KW-1185">Reference proteome</keyword>
<dbReference type="InterPro" id="IPR033878">
    <property type="entry name" value="NfsB-like"/>
</dbReference>
<dbReference type="SUPFAM" id="SSF55469">
    <property type="entry name" value="FMN-dependent nitroreductase-like"/>
    <property type="match status" value="1"/>
</dbReference>
<evidence type="ECO:0000256" key="2">
    <source>
        <dbReference type="ARBA" id="ARBA00007118"/>
    </source>
</evidence>
<dbReference type="STRING" id="1069081.SAMN05660197_0429"/>
<evidence type="ECO:0000256" key="1">
    <source>
        <dbReference type="ARBA" id="ARBA00001917"/>
    </source>
</evidence>
<dbReference type="PANTHER" id="PTHR43673">
    <property type="entry name" value="NAD(P)H NITROREDUCTASE YDGI-RELATED"/>
    <property type="match status" value="1"/>
</dbReference>
<dbReference type="InterPro" id="IPR000415">
    <property type="entry name" value="Nitroreductase-like"/>
</dbReference>
<protein>
    <submittedName>
        <fullName evidence="8">Nitroreductase</fullName>
    </submittedName>
</protein>
<evidence type="ECO:0000256" key="4">
    <source>
        <dbReference type="ARBA" id="ARBA00022643"/>
    </source>
</evidence>
<dbReference type="CDD" id="cd02149">
    <property type="entry name" value="NfsB-like"/>
    <property type="match status" value="1"/>
</dbReference>
<evidence type="ECO:0000313" key="9">
    <source>
        <dbReference type="Proteomes" id="UP000192602"/>
    </source>
</evidence>
<dbReference type="Gene3D" id="3.40.109.10">
    <property type="entry name" value="NADH Oxidase"/>
    <property type="match status" value="1"/>
</dbReference>
<dbReference type="OrthoDB" id="9809288at2"/>
<dbReference type="GO" id="GO:0016491">
    <property type="term" value="F:oxidoreductase activity"/>
    <property type="evidence" value="ECO:0007669"/>
    <property type="project" value="UniProtKB-KW"/>
</dbReference>
<reference evidence="9" key="1">
    <citation type="submission" date="2017-04" db="EMBL/GenBank/DDBJ databases">
        <authorList>
            <person name="Varghese N."/>
            <person name="Submissions S."/>
        </authorList>
    </citation>
    <scope>NUCLEOTIDE SEQUENCE [LARGE SCALE GENOMIC DNA]</scope>
    <source>
        <strain evidence="9">DSM 16512</strain>
    </source>
</reference>
<sequence length="199" mass="23249">MEDKFLAAMQRRFACKRFLQKSIPQEEIEVILEYARLSPSSFGMEPWRLLVVTDQKIKEELQPLCWNQKQITTCSHLVVIKADSAVVQNREYIAKMFARRGLSPEATKAYIDRYFAFLQKQDIDCWVQKQCYIAAANMMTGAAYRGIDSCPIEGFEKEKVEEYLQLHNQSVALMVAFGYCAMERPPKKRLQRDEIVEFR</sequence>
<keyword evidence="4" id="KW-0288">FMN</keyword>
<evidence type="ECO:0000313" key="8">
    <source>
        <dbReference type="EMBL" id="SMC08665.1"/>
    </source>
</evidence>
<dbReference type="AlphaFoldDB" id="A0A1W1WR27"/>
<dbReference type="Proteomes" id="UP000192602">
    <property type="component" value="Unassembled WGS sequence"/>
</dbReference>
<evidence type="ECO:0000256" key="6">
    <source>
        <dbReference type="ARBA" id="ARBA00023002"/>
    </source>
</evidence>
<dbReference type="EMBL" id="FWWZ01000001">
    <property type="protein sequence ID" value="SMC08665.1"/>
    <property type="molecule type" value="Genomic_DNA"/>
</dbReference>
<organism evidence="8 9">
    <name type="scientific">Nitratiruptor tergarcus DSM 16512</name>
    <dbReference type="NCBI Taxonomy" id="1069081"/>
    <lineage>
        <taxon>Bacteria</taxon>
        <taxon>Pseudomonadati</taxon>
        <taxon>Campylobacterota</taxon>
        <taxon>Epsilonproteobacteria</taxon>
        <taxon>Nautiliales</taxon>
        <taxon>Nitratiruptoraceae</taxon>
        <taxon>Nitratiruptor</taxon>
    </lineage>
</organism>
<comment type="similarity">
    <text evidence="2">Belongs to the nitroreductase family.</text>
</comment>
<dbReference type="InterPro" id="IPR029479">
    <property type="entry name" value="Nitroreductase"/>
</dbReference>
<comment type="cofactor">
    <cofactor evidence="1">
        <name>FMN</name>
        <dbReference type="ChEBI" id="CHEBI:58210"/>
    </cofactor>
</comment>
<dbReference type="PANTHER" id="PTHR43673:SF2">
    <property type="entry name" value="NITROREDUCTASE"/>
    <property type="match status" value="1"/>
</dbReference>
<keyword evidence="3" id="KW-0285">Flavoprotein</keyword>
<proteinExistence type="inferred from homology"/>
<keyword evidence="6" id="KW-0560">Oxidoreductase</keyword>
<feature type="domain" description="Nitroreductase" evidence="7">
    <location>
        <begin position="11"/>
        <end position="179"/>
    </location>
</feature>
<keyword evidence="5" id="KW-0521">NADP</keyword>
<evidence type="ECO:0000256" key="5">
    <source>
        <dbReference type="ARBA" id="ARBA00022857"/>
    </source>
</evidence>